<dbReference type="EMBL" id="GBRH01242133">
    <property type="protein sequence ID" value="JAD55762.1"/>
    <property type="molecule type" value="Transcribed_RNA"/>
</dbReference>
<accession>A0A0A9B8Y2</accession>
<dbReference type="AlphaFoldDB" id="A0A0A9B8Y2"/>
<reference evidence="1" key="1">
    <citation type="submission" date="2014-09" db="EMBL/GenBank/DDBJ databases">
        <authorList>
            <person name="Magalhaes I.L.F."/>
            <person name="Oliveira U."/>
            <person name="Santos F.R."/>
            <person name="Vidigal T.H.D.A."/>
            <person name="Brescovit A.D."/>
            <person name="Santos A.J."/>
        </authorList>
    </citation>
    <scope>NUCLEOTIDE SEQUENCE</scope>
    <source>
        <tissue evidence="1">Shoot tissue taken approximately 20 cm above the soil surface</tissue>
    </source>
</reference>
<sequence length="37" mass="4008">MGNINYLDSEVQAQVLECICIQSFTSAFTITRPIGGS</sequence>
<proteinExistence type="predicted"/>
<name>A0A0A9B8Y2_ARUDO</name>
<protein>
    <submittedName>
        <fullName evidence="1">Uncharacterized protein</fullName>
    </submittedName>
</protein>
<reference evidence="1" key="2">
    <citation type="journal article" date="2015" name="Data Brief">
        <title>Shoot transcriptome of the giant reed, Arundo donax.</title>
        <authorList>
            <person name="Barrero R.A."/>
            <person name="Guerrero F.D."/>
            <person name="Moolhuijzen P."/>
            <person name="Goolsby J.A."/>
            <person name="Tidwell J."/>
            <person name="Bellgard S.E."/>
            <person name="Bellgard M.I."/>
        </authorList>
    </citation>
    <scope>NUCLEOTIDE SEQUENCE</scope>
    <source>
        <tissue evidence="1">Shoot tissue taken approximately 20 cm above the soil surface</tissue>
    </source>
</reference>
<organism evidence="1">
    <name type="scientific">Arundo donax</name>
    <name type="common">Giant reed</name>
    <name type="synonym">Donax arundinaceus</name>
    <dbReference type="NCBI Taxonomy" id="35708"/>
    <lineage>
        <taxon>Eukaryota</taxon>
        <taxon>Viridiplantae</taxon>
        <taxon>Streptophyta</taxon>
        <taxon>Embryophyta</taxon>
        <taxon>Tracheophyta</taxon>
        <taxon>Spermatophyta</taxon>
        <taxon>Magnoliopsida</taxon>
        <taxon>Liliopsida</taxon>
        <taxon>Poales</taxon>
        <taxon>Poaceae</taxon>
        <taxon>PACMAD clade</taxon>
        <taxon>Arundinoideae</taxon>
        <taxon>Arundineae</taxon>
        <taxon>Arundo</taxon>
    </lineage>
</organism>
<evidence type="ECO:0000313" key="1">
    <source>
        <dbReference type="EMBL" id="JAD55762.1"/>
    </source>
</evidence>